<reference evidence="1" key="2">
    <citation type="journal article" date="2015" name="Data Brief">
        <title>Shoot transcriptome of the giant reed, Arundo donax.</title>
        <authorList>
            <person name="Barrero R.A."/>
            <person name="Guerrero F.D."/>
            <person name="Moolhuijzen P."/>
            <person name="Goolsby J.A."/>
            <person name="Tidwell J."/>
            <person name="Bellgard S.E."/>
            <person name="Bellgard M.I."/>
        </authorList>
    </citation>
    <scope>NUCLEOTIDE SEQUENCE</scope>
    <source>
        <tissue evidence="1">Shoot tissue taken approximately 20 cm above the soil surface</tissue>
    </source>
</reference>
<dbReference type="EMBL" id="GBRH01230847">
    <property type="protein sequence ID" value="JAD67048.1"/>
    <property type="molecule type" value="Transcribed_RNA"/>
</dbReference>
<evidence type="ECO:0000313" key="1">
    <source>
        <dbReference type="EMBL" id="JAD67048.1"/>
    </source>
</evidence>
<organism evidence="1">
    <name type="scientific">Arundo donax</name>
    <name type="common">Giant reed</name>
    <name type="synonym">Donax arundinaceus</name>
    <dbReference type="NCBI Taxonomy" id="35708"/>
    <lineage>
        <taxon>Eukaryota</taxon>
        <taxon>Viridiplantae</taxon>
        <taxon>Streptophyta</taxon>
        <taxon>Embryophyta</taxon>
        <taxon>Tracheophyta</taxon>
        <taxon>Spermatophyta</taxon>
        <taxon>Magnoliopsida</taxon>
        <taxon>Liliopsida</taxon>
        <taxon>Poales</taxon>
        <taxon>Poaceae</taxon>
        <taxon>PACMAD clade</taxon>
        <taxon>Arundinoideae</taxon>
        <taxon>Arundineae</taxon>
        <taxon>Arundo</taxon>
    </lineage>
</organism>
<protein>
    <submittedName>
        <fullName evidence="1">Uncharacterized protein</fullName>
    </submittedName>
</protein>
<proteinExistence type="predicted"/>
<accession>A0A0A9BXV3</accession>
<reference evidence="1" key="1">
    <citation type="submission" date="2014-09" db="EMBL/GenBank/DDBJ databases">
        <authorList>
            <person name="Magalhaes I.L.F."/>
            <person name="Oliveira U."/>
            <person name="Santos F.R."/>
            <person name="Vidigal T.H.D.A."/>
            <person name="Brescovit A.D."/>
            <person name="Santos A.J."/>
        </authorList>
    </citation>
    <scope>NUCLEOTIDE SEQUENCE</scope>
    <source>
        <tissue evidence="1">Shoot tissue taken approximately 20 cm above the soil surface</tissue>
    </source>
</reference>
<sequence>MVFETIFFCFVEIAKFAHLSFREHVKPCYQLSSLPVIK</sequence>
<dbReference type="AlphaFoldDB" id="A0A0A9BXV3"/>
<name>A0A0A9BXV3_ARUDO</name>